<organism evidence="2 3">
    <name type="scientific">Araneus ventricosus</name>
    <name type="common">Orbweaver spider</name>
    <name type="synonym">Epeira ventricosa</name>
    <dbReference type="NCBI Taxonomy" id="182803"/>
    <lineage>
        <taxon>Eukaryota</taxon>
        <taxon>Metazoa</taxon>
        <taxon>Ecdysozoa</taxon>
        <taxon>Arthropoda</taxon>
        <taxon>Chelicerata</taxon>
        <taxon>Arachnida</taxon>
        <taxon>Araneae</taxon>
        <taxon>Araneomorphae</taxon>
        <taxon>Entelegynae</taxon>
        <taxon>Araneoidea</taxon>
        <taxon>Araneidae</taxon>
        <taxon>Araneus</taxon>
    </lineage>
</organism>
<dbReference type="Proteomes" id="UP000499080">
    <property type="component" value="Unassembled WGS sequence"/>
</dbReference>
<feature type="region of interest" description="Disordered" evidence="1">
    <location>
        <begin position="1"/>
        <end position="38"/>
    </location>
</feature>
<feature type="region of interest" description="Disordered" evidence="1">
    <location>
        <begin position="75"/>
        <end position="104"/>
    </location>
</feature>
<dbReference type="EMBL" id="BGPR01006764">
    <property type="protein sequence ID" value="GBN21666.1"/>
    <property type="molecule type" value="Genomic_DNA"/>
</dbReference>
<name>A0A4Y2M7J7_ARAVE</name>
<evidence type="ECO:0000256" key="1">
    <source>
        <dbReference type="SAM" id="MobiDB-lite"/>
    </source>
</evidence>
<gene>
    <name evidence="2" type="ORF">AVEN_55718_1</name>
</gene>
<evidence type="ECO:0000313" key="3">
    <source>
        <dbReference type="Proteomes" id="UP000499080"/>
    </source>
</evidence>
<keyword evidence="3" id="KW-1185">Reference proteome</keyword>
<evidence type="ECO:0000313" key="2">
    <source>
        <dbReference type="EMBL" id="GBN21666.1"/>
    </source>
</evidence>
<reference evidence="2 3" key="1">
    <citation type="journal article" date="2019" name="Sci. Rep.">
        <title>Orb-weaving spider Araneus ventricosus genome elucidates the spidroin gene catalogue.</title>
        <authorList>
            <person name="Kono N."/>
            <person name="Nakamura H."/>
            <person name="Ohtoshi R."/>
            <person name="Moran D.A.P."/>
            <person name="Shinohara A."/>
            <person name="Yoshida Y."/>
            <person name="Fujiwara M."/>
            <person name="Mori M."/>
            <person name="Tomita M."/>
            <person name="Arakawa K."/>
        </authorList>
    </citation>
    <scope>NUCLEOTIDE SEQUENCE [LARGE SCALE GENOMIC DNA]</scope>
</reference>
<dbReference type="AlphaFoldDB" id="A0A4Y2M7J7"/>
<accession>A0A4Y2M7J7</accession>
<protein>
    <submittedName>
        <fullName evidence="2">Uncharacterized protein</fullName>
    </submittedName>
</protein>
<feature type="compositionally biased region" description="Basic and acidic residues" evidence="1">
    <location>
        <begin position="76"/>
        <end position="90"/>
    </location>
</feature>
<comment type="caution">
    <text evidence="2">The sequence shown here is derived from an EMBL/GenBank/DDBJ whole genome shotgun (WGS) entry which is preliminary data.</text>
</comment>
<sequence>MTIHRRCPINNGATAQGRSSEGRCQGIEPSRGFDWDGSGGSGFGLVVEDEDSKGPAVSCCFRFCRGCGPQVGQPRHGPEWWHVPSHEEGRQSWCSRPETGFQKG</sequence>
<proteinExistence type="predicted"/>